<name>E1ZH05_CHLVA</name>
<dbReference type="EMBL" id="GL433846">
    <property type="protein sequence ID" value="EFN54842.1"/>
    <property type="molecule type" value="Genomic_DNA"/>
</dbReference>
<dbReference type="OMA" id="CRDEQGY"/>
<dbReference type="KEGG" id="cvr:CHLNCDRAFT_134875"/>
<dbReference type="InParanoid" id="E1ZH05"/>
<evidence type="ECO:0000313" key="1">
    <source>
        <dbReference type="EMBL" id="EFN54842.1"/>
    </source>
</evidence>
<dbReference type="Proteomes" id="UP000008141">
    <property type="component" value="Unassembled WGS sequence"/>
</dbReference>
<dbReference type="GeneID" id="17354425"/>
<protein>
    <submittedName>
        <fullName evidence="1">Expressed protein</fullName>
    </submittedName>
</protein>
<organism evidence="2">
    <name type="scientific">Chlorella variabilis</name>
    <name type="common">Green alga</name>
    <dbReference type="NCBI Taxonomy" id="554065"/>
    <lineage>
        <taxon>Eukaryota</taxon>
        <taxon>Viridiplantae</taxon>
        <taxon>Chlorophyta</taxon>
        <taxon>core chlorophytes</taxon>
        <taxon>Trebouxiophyceae</taxon>
        <taxon>Chlorellales</taxon>
        <taxon>Chlorellaceae</taxon>
        <taxon>Chlorella clade</taxon>
        <taxon>Chlorella</taxon>
    </lineage>
</organism>
<evidence type="ECO:0000313" key="2">
    <source>
        <dbReference type="Proteomes" id="UP000008141"/>
    </source>
</evidence>
<proteinExistence type="predicted"/>
<dbReference type="InterPro" id="IPR036770">
    <property type="entry name" value="Ankyrin_rpt-contain_sf"/>
</dbReference>
<reference evidence="1 2" key="1">
    <citation type="journal article" date="2010" name="Plant Cell">
        <title>The Chlorella variabilis NC64A genome reveals adaptation to photosymbiosis, coevolution with viruses, and cryptic sex.</title>
        <authorList>
            <person name="Blanc G."/>
            <person name="Duncan G."/>
            <person name="Agarkova I."/>
            <person name="Borodovsky M."/>
            <person name="Gurnon J."/>
            <person name="Kuo A."/>
            <person name="Lindquist E."/>
            <person name="Lucas S."/>
            <person name="Pangilinan J."/>
            <person name="Polle J."/>
            <person name="Salamov A."/>
            <person name="Terry A."/>
            <person name="Yamada T."/>
            <person name="Dunigan D.D."/>
            <person name="Grigoriev I.V."/>
            <person name="Claverie J.M."/>
            <person name="Van Etten J.L."/>
        </authorList>
    </citation>
    <scope>NUCLEOTIDE SEQUENCE [LARGE SCALE GENOMIC DNA]</scope>
    <source>
        <strain evidence="1 2">NC64A</strain>
    </source>
</reference>
<dbReference type="AlphaFoldDB" id="E1ZH05"/>
<keyword evidence="2" id="KW-1185">Reference proteome</keyword>
<gene>
    <name evidence="1" type="ORF">CHLNCDRAFT_134875</name>
</gene>
<dbReference type="Gene3D" id="1.25.40.20">
    <property type="entry name" value="Ankyrin repeat-containing domain"/>
    <property type="match status" value="1"/>
</dbReference>
<dbReference type="RefSeq" id="XP_005846944.1">
    <property type="nucleotide sequence ID" value="XM_005846882.1"/>
</dbReference>
<sequence length="276" mass="30426">MDPFFDDTVVRDLVEATAGALDAGADPAAVYGLVSETCTQCVDYMSQELHNTLMQRMHPDTLIDRFNGKTVLHELLGRTHPPALVAGLDWEGVPQTTLEEVLDRHERLGPDPHLDRPPSNRASAGTDMAWAAGATPDLRDAEGNTALHLVVVNACRDEQGYFPDLAPHLAFHVRKLQDLYRDEERVDYLEGAGTALLRRGWSLDLPNRDGLTVRQALAEAQGLARSKRVRWQRLAAEQRPVGPGAASDMHQGAQHLLQQADRMERVLLQLANLGGN</sequence>
<accession>E1ZH05</accession>